<reference evidence="1" key="1">
    <citation type="submission" date="2022-05" db="EMBL/GenBank/DDBJ databases">
        <authorList>
            <person name="Cao W."/>
            <person name="Jia N."/>
            <person name="Lam T.T.-Y."/>
            <person name="Ni X."/>
            <person name="Liu J."/>
        </authorList>
    </citation>
    <scope>NUCLEOTIDE SEQUENCE</scope>
    <source>
        <strain evidence="1">TIGMIC 1</strain>
    </source>
</reference>
<organism evidence="1">
    <name type="scientific">Qingyuan Parti tick virus 1</name>
    <dbReference type="NCBI Taxonomy" id="2972280"/>
    <lineage>
        <taxon>Viruses</taxon>
        <taxon>Riboviria</taxon>
        <taxon>Orthornavirae</taxon>
        <taxon>Pisuviricota</taxon>
        <taxon>Duplopiviricetes</taxon>
        <taxon>Durnavirales</taxon>
        <taxon>Partitiviridae</taxon>
    </lineage>
</organism>
<name>A0A9E7V255_9VIRU</name>
<accession>A0A9E7V255</accession>
<sequence length="166" mass="19309">MACPVHQRVVQLPTSQPLPKVEKEKITNGTEGGGGMHSMSRLMLFNEHFHCTTAFQLTVPLLMNIIHMKRHWPLQKHQCLQQASFDSAAHTVHYSTHCTHHSLRGQDKQIYRKKIFLFCFFHHFNLQPFLTRITHLFVLAFLLSGEKYNIFKPVRCLPTAPFLPFC</sequence>
<dbReference type="EMBL" id="ON746478">
    <property type="protein sequence ID" value="UYL95502.1"/>
    <property type="molecule type" value="Genomic_RNA"/>
</dbReference>
<evidence type="ECO:0000313" key="1">
    <source>
        <dbReference type="EMBL" id="UYL95502.1"/>
    </source>
</evidence>
<protein>
    <submittedName>
        <fullName evidence="1">Uncharacterized protein</fullName>
    </submittedName>
</protein>
<proteinExistence type="predicted"/>